<reference evidence="1" key="1">
    <citation type="submission" date="2020-03" db="EMBL/GenBank/DDBJ databases">
        <title>Castanea mollissima Vanexum genome sequencing.</title>
        <authorList>
            <person name="Staton M."/>
        </authorList>
    </citation>
    <scope>NUCLEOTIDE SEQUENCE</scope>
    <source>
        <tissue evidence="1">Leaf</tissue>
    </source>
</reference>
<proteinExistence type="predicted"/>
<gene>
    <name evidence="1" type="ORF">CMV_030722</name>
</gene>
<dbReference type="Proteomes" id="UP000737018">
    <property type="component" value="Unassembled WGS sequence"/>
</dbReference>
<organism evidence="1 2">
    <name type="scientific">Castanea mollissima</name>
    <name type="common">Chinese chestnut</name>
    <dbReference type="NCBI Taxonomy" id="60419"/>
    <lineage>
        <taxon>Eukaryota</taxon>
        <taxon>Viridiplantae</taxon>
        <taxon>Streptophyta</taxon>
        <taxon>Embryophyta</taxon>
        <taxon>Tracheophyta</taxon>
        <taxon>Spermatophyta</taxon>
        <taxon>Magnoliopsida</taxon>
        <taxon>eudicotyledons</taxon>
        <taxon>Gunneridae</taxon>
        <taxon>Pentapetalae</taxon>
        <taxon>rosids</taxon>
        <taxon>fabids</taxon>
        <taxon>Fagales</taxon>
        <taxon>Fagaceae</taxon>
        <taxon>Castanea</taxon>
    </lineage>
</organism>
<sequence length="117" mass="13180">MVWISLLTTAANGSTSSFATAPPLFHLLHGDNYLKILNKFLGQYGHGINHLDSFKIWEVDVGKKLVGNGPRLLESLIECILEGCPGPILLQCMEYKNRPEFLISKVSQYYNYVVWHG</sequence>
<protein>
    <submittedName>
        <fullName evidence="1">Uncharacterized protein</fullName>
    </submittedName>
</protein>
<keyword evidence="2" id="KW-1185">Reference proteome</keyword>
<name>A0A8J4VC27_9ROSI</name>
<accession>A0A8J4VC27</accession>
<comment type="caution">
    <text evidence="1">The sequence shown here is derived from an EMBL/GenBank/DDBJ whole genome shotgun (WGS) entry which is preliminary data.</text>
</comment>
<evidence type="ECO:0000313" key="1">
    <source>
        <dbReference type="EMBL" id="KAF3942641.1"/>
    </source>
</evidence>
<evidence type="ECO:0000313" key="2">
    <source>
        <dbReference type="Proteomes" id="UP000737018"/>
    </source>
</evidence>
<dbReference type="AlphaFoldDB" id="A0A8J4VC27"/>
<dbReference type="EMBL" id="JRKL02013581">
    <property type="protein sequence ID" value="KAF3942641.1"/>
    <property type="molecule type" value="Genomic_DNA"/>
</dbReference>